<sequence length="56" mass="6601">KRARAARAEEKGFKIDFRYKRYKEKKLHYFVKTSSSCYTGCILVSAKCSLFISEKE</sequence>
<reference evidence="2" key="2">
    <citation type="journal article" date="2013" name="PLoS Genet.">
        <title>Comparative genome structure, secondary metabolite, and effector coding capacity across Cochliobolus pathogens.</title>
        <authorList>
            <person name="Condon B.J."/>
            <person name="Leng Y."/>
            <person name="Wu D."/>
            <person name="Bushley K.E."/>
            <person name="Ohm R.A."/>
            <person name="Otillar R."/>
            <person name="Martin J."/>
            <person name="Schackwitz W."/>
            <person name="Grimwood J."/>
            <person name="MohdZainudin N."/>
            <person name="Xue C."/>
            <person name="Wang R."/>
            <person name="Manning V.A."/>
            <person name="Dhillon B."/>
            <person name="Tu Z.J."/>
            <person name="Steffenson B.J."/>
            <person name="Salamov A."/>
            <person name="Sun H."/>
            <person name="Lowry S."/>
            <person name="LaButti K."/>
            <person name="Han J."/>
            <person name="Copeland A."/>
            <person name="Lindquist E."/>
            <person name="Barry K."/>
            <person name="Schmutz J."/>
            <person name="Baker S.E."/>
            <person name="Ciuffetti L.M."/>
            <person name="Grigoriev I.V."/>
            <person name="Zhong S."/>
            <person name="Turgeon B.G."/>
        </authorList>
    </citation>
    <scope>NUCLEOTIDE SEQUENCE [LARGE SCALE GENOMIC DNA]</scope>
    <source>
        <strain evidence="2">ND90Pr / ATCC 201652</strain>
    </source>
</reference>
<accession>M2RUJ0</accession>
<dbReference type="AlphaFoldDB" id="M2RUJ0"/>
<dbReference type="EMBL" id="KB445637">
    <property type="protein sequence ID" value="EMD70244.1"/>
    <property type="molecule type" value="Genomic_DNA"/>
</dbReference>
<feature type="non-terminal residue" evidence="1">
    <location>
        <position position="1"/>
    </location>
</feature>
<dbReference type="RefSeq" id="XP_007695345.1">
    <property type="nucleotide sequence ID" value="XM_007697155.1"/>
</dbReference>
<proteinExistence type="predicted"/>
<name>M2RUJ0_COCSN</name>
<dbReference type="OrthoDB" id="3796976at2759"/>
<keyword evidence="2" id="KW-1185">Reference proteome</keyword>
<dbReference type="KEGG" id="bsc:COCSADRAFT_342428"/>
<evidence type="ECO:0000313" key="2">
    <source>
        <dbReference type="Proteomes" id="UP000016934"/>
    </source>
</evidence>
<dbReference type="Proteomes" id="UP000016934">
    <property type="component" value="Unassembled WGS sequence"/>
</dbReference>
<evidence type="ECO:0000313" key="1">
    <source>
        <dbReference type="EMBL" id="EMD70244.1"/>
    </source>
</evidence>
<organism evidence="1 2">
    <name type="scientific">Cochliobolus sativus (strain ND90Pr / ATCC 201652)</name>
    <name type="common">Common root rot and spot blotch fungus</name>
    <name type="synonym">Bipolaris sorokiniana</name>
    <dbReference type="NCBI Taxonomy" id="665912"/>
    <lineage>
        <taxon>Eukaryota</taxon>
        <taxon>Fungi</taxon>
        <taxon>Dikarya</taxon>
        <taxon>Ascomycota</taxon>
        <taxon>Pezizomycotina</taxon>
        <taxon>Dothideomycetes</taxon>
        <taxon>Pleosporomycetidae</taxon>
        <taxon>Pleosporales</taxon>
        <taxon>Pleosporineae</taxon>
        <taxon>Pleosporaceae</taxon>
        <taxon>Bipolaris</taxon>
    </lineage>
</organism>
<protein>
    <submittedName>
        <fullName evidence="1">Uncharacterized protein</fullName>
    </submittedName>
</protein>
<reference evidence="1 2" key="1">
    <citation type="journal article" date="2012" name="PLoS Pathog.">
        <title>Diverse lifestyles and strategies of plant pathogenesis encoded in the genomes of eighteen Dothideomycetes fungi.</title>
        <authorList>
            <person name="Ohm R.A."/>
            <person name="Feau N."/>
            <person name="Henrissat B."/>
            <person name="Schoch C.L."/>
            <person name="Horwitz B.A."/>
            <person name="Barry K.W."/>
            <person name="Condon B.J."/>
            <person name="Copeland A.C."/>
            <person name="Dhillon B."/>
            <person name="Glaser F."/>
            <person name="Hesse C.N."/>
            <person name="Kosti I."/>
            <person name="LaButti K."/>
            <person name="Lindquist E.A."/>
            <person name="Lucas S."/>
            <person name="Salamov A.A."/>
            <person name="Bradshaw R.E."/>
            <person name="Ciuffetti L."/>
            <person name="Hamelin R.C."/>
            <person name="Kema G.H.J."/>
            <person name="Lawrence C."/>
            <person name="Scott J.A."/>
            <person name="Spatafora J.W."/>
            <person name="Turgeon B.G."/>
            <person name="de Wit P.J.G.M."/>
            <person name="Zhong S."/>
            <person name="Goodwin S.B."/>
            <person name="Grigoriev I.V."/>
        </authorList>
    </citation>
    <scope>NUCLEOTIDE SEQUENCE [LARGE SCALE GENOMIC DNA]</scope>
    <source>
        <strain evidence="2">ND90Pr / ATCC 201652</strain>
    </source>
</reference>
<dbReference type="GeneID" id="19137544"/>
<gene>
    <name evidence="1" type="ORF">COCSADRAFT_342428</name>
</gene>
<dbReference type="HOGENOM" id="CLU_200841_0_0_1"/>